<evidence type="ECO:0000313" key="1">
    <source>
        <dbReference type="EMBL" id="QOX65732.1"/>
    </source>
</evidence>
<evidence type="ECO:0000313" key="2">
    <source>
        <dbReference type="Proteomes" id="UP000594014"/>
    </source>
</evidence>
<accession>A0ACD1AGU9</accession>
<organism evidence="1 2">
    <name type="scientific">Anoxybacterium hadale</name>
    <dbReference type="NCBI Taxonomy" id="3408580"/>
    <lineage>
        <taxon>Bacteria</taxon>
        <taxon>Bacillati</taxon>
        <taxon>Bacillota</taxon>
        <taxon>Clostridia</taxon>
        <taxon>Peptostreptococcales</taxon>
        <taxon>Anaerovoracaceae</taxon>
        <taxon>Anoxybacterium</taxon>
    </lineage>
</organism>
<sequence>MRFMKEKGKRYMAILMVCAMMVGLFPVGVYAESPGTKEGPEGNQSGVIIGAVLLVSSNAVDDSADRADNATYQTLGGAISKAESGDTIKLQTDVTLASGQTITDKNLILDLNGHRLTGASDLGVAAIELKDTASLEVKDTSPGATGQLSGSSRAIWNKGAGSVTVSSGTVTSAGVTISNDNSGSVTVSGGTVSSDGSSYAIWNNGTGSVTVAGGTVTSNSIAISNDNSGSVTVSEGTVSGSIYAINSTHVDGKVNISSGTISSTGGLFSILSSGTSNIVGGELGYVNTSILNLSGDPTLTVNVNSLTSKRVSITGALTGAPGSIKLNAAYPLNTDAGTVVATATEANYADASKFVLINVTGKTLAKSGKDIVFAADSPAGPSTDWNGIIPTSDPGFVYSGGSGTEASPYLIANSYDLAMLASNVNTTTDYSVDKHFKMTADIDLNPSIAVIDATTTAKEWTPIGKNLKEFKGTFDGGGFAVKGMYLKDIVGENYRGGLFGKITNSIIKNLGVTNSFVNIINPTYGVAGIICFADYSTVESCYNTAKINGYASVGGVVGTSSGSTVKNCYNTGEISGTDTYVGGVTGQGSNTIFQDCYNTGNISGLGAVGGIVGAIHNSSAFSASAMYRCYNIGNIVASESVYSYGSNTYSGSCGIAGWVRSWTSTIPKMIVPLDNCVSLGLSVSTTTIDVHNTTTRVAQGNGAISNSYARSDLKVNDQLIFNGTKTNEHGQNLTVAQNTAQDWSTWFGSAGSLAWDYPEDGKLWYQAPLPTLKGVGGIQNPKLPGTGSGSTDTYTVTGTVKDKDSNPVTGATVTLTPNAGTPNPATTGNDGKYTMNNVPNGSYTITVILPSGGGTFTKNITVPDDISSGNIDLQQPAVQTYTVTYNGNKATSGSVSAQTTNVGTATTVAVNSFARTGFTFAGWNTAANGGGTAYTAGSSIPSQAAGSTVTLYAQWAENTYGVSGTVKDHSGSNAAGASVKLMQGDTQIGSTVTTGADGTFLITGVPNGTYNLVVEKDGIIVTTVITVSNGDYASGTIRLPAGKTNSVVVVTGSETPRIVVGNLDGQFSSIATDNDKGVTTDDNGVVTNGGSVEIKLTAERRDDTASNAGNISAAATANGRTVGIFLDLAVQKTVKDSGGDEIASQSAILTELPSLIDVYIPLPAALQGKSSYVVYRYHGAAVNTITTEENNGEKLALIDNDTTIKLTVKKFSTYAIAYTTSSPNPGGNTGGGSSSSSTSSAITAEQSGGGKIIIGTDKKTVTITPDIGYVIADVLVDGKNIGATEKYTFTDSKAHKISAVFVKDTELPYYKKNDGRIYIGFSAIAGNMYKYIAPTGETVAFRENPKNFTDNTIAWAKPSIDFVTERELFLGTSQDVFSPNESMTRAMFVTVIGRLYERSYGSISEDGSGLGTDSVVGASTFSDVNTDDYYAKYVAWANDQGIIKGMGENRFAPREKVTREQMAVIMLNFADFLNKANVSGVSLGYTDSPRISSWATDGAKYCQETKVITGRDGGSFAPQENATRAEVAAVIERFIKTIVK</sequence>
<reference evidence="1" key="1">
    <citation type="submission" date="2019-08" db="EMBL/GenBank/DDBJ databases">
        <title>Genome sequence of Clostridiales bacterium MT110.</title>
        <authorList>
            <person name="Cao J."/>
        </authorList>
    </citation>
    <scope>NUCLEOTIDE SEQUENCE</scope>
    <source>
        <strain evidence="1">MT110</strain>
    </source>
</reference>
<name>A0ACD1AGU9_9FIRM</name>
<gene>
    <name evidence="1" type="ORF">FRZ06_21465</name>
</gene>
<keyword evidence="2" id="KW-1185">Reference proteome</keyword>
<dbReference type="EMBL" id="CP042469">
    <property type="protein sequence ID" value="QOX65732.1"/>
    <property type="molecule type" value="Genomic_DNA"/>
</dbReference>
<proteinExistence type="predicted"/>
<protein>
    <submittedName>
        <fullName evidence="1">Uncharacterized protein</fullName>
    </submittedName>
</protein>
<dbReference type="Proteomes" id="UP000594014">
    <property type="component" value="Chromosome"/>
</dbReference>